<dbReference type="FunFam" id="1.10.287.180:FF:000001">
    <property type="entry name" value="Transcription elongation factor GreA"/>
    <property type="match status" value="1"/>
</dbReference>
<evidence type="ECO:0000256" key="8">
    <source>
        <dbReference type="HAMAP-Rule" id="MF_00105"/>
    </source>
</evidence>
<proteinExistence type="inferred from homology"/>
<evidence type="ECO:0000256" key="9">
    <source>
        <dbReference type="RuleBase" id="RU000556"/>
    </source>
</evidence>
<dbReference type="Gene3D" id="1.10.287.180">
    <property type="entry name" value="Transcription elongation factor, GreA/GreB, N-terminal domain"/>
    <property type="match status" value="1"/>
</dbReference>
<dbReference type="Gene3D" id="3.10.50.30">
    <property type="entry name" value="Transcription elongation factor, GreA/GreB, C-terminal domain"/>
    <property type="match status" value="1"/>
</dbReference>
<evidence type="ECO:0000256" key="6">
    <source>
        <dbReference type="ARBA" id="ARBA00024916"/>
    </source>
</evidence>
<dbReference type="PIRSF" id="PIRSF006092">
    <property type="entry name" value="GreA_GreB"/>
    <property type="match status" value="1"/>
</dbReference>
<comment type="function">
    <text evidence="6 8 9">Necessary for efficient RNA polymerase transcription elongation past template-encoded arresting sites. The arresting sites in DNA have the property of trapping a certain fraction of elongating RNA polymerases that pass through, resulting in locked ternary complexes. Cleavage of the nascent transcript by cleavage factors such as GreA or GreB allows the resumption of elongation from the new 3'terminus. GreA releases sequences of 2 to 3 nucleotides.</text>
</comment>
<dbReference type="InterPro" id="IPR006359">
    <property type="entry name" value="Tscrpt_elong_fac_GreA"/>
</dbReference>
<dbReference type="InterPro" id="IPR036953">
    <property type="entry name" value="GreA/GreB_C_sf"/>
</dbReference>
<dbReference type="InterPro" id="IPR036805">
    <property type="entry name" value="Tscrpt_elong_fac_GreA/B_N_sf"/>
</dbReference>
<keyword evidence="4 8" id="KW-0238">DNA-binding</keyword>
<dbReference type="PANTHER" id="PTHR30437:SF4">
    <property type="entry name" value="TRANSCRIPTION ELONGATION FACTOR GREA"/>
    <property type="match status" value="1"/>
</dbReference>
<reference evidence="12 13" key="1">
    <citation type="journal article" date="2021" name="bioRxiv">
        <title>Unique metabolic strategies in Hadean analogues reveal hints for primordial physiology.</title>
        <authorList>
            <person name="Nobu M.K."/>
            <person name="Nakai R."/>
            <person name="Tamazawa S."/>
            <person name="Mori H."/>
            <person name="Toyoda A."/>
            <person name="Ijiri A."/>
            <person name="Suzuki S."/>
            <person name="Kurokawa K."/>
            <person name="Kamagata Y."/>
            <person name="Tamaki H."/>
        </authorList>
    </citation>
    <scope>NUCLEOTIDE SEQUENCE [LARGE SCALE GENOMIC DNA]</scope>
    <source>
        <strain evidence="12">BS525</strain>
    </source>
</reference>
<feature type="domain" description="Transcription elongation factor GreA/GreB N-terminal" evidence="11">
    <location>
        <begin position="7"/>
        <end position="77"/>
    </location>
</feature>
<evidence type="ECO:0000256" key="2">
    <source>
        <dbReference type="ARBA" id="ARBA00013729"/>
    </source>
</evidence>
<organism evidence="12 13">
    <name type="scientific">Psychracetigena formicireducens</name>
    <dbReference type="NCBI Taxonomy" id="2986056"/>
    <lineage>
        <taxon>Bacteria</taxon>
        <taxon>Bacillati</taxon>
        <taxon>Candidatus Lithacetigenota</taxon>
        <taxon>Candidatus Psychracetigena</taxon>
    </lineage>
</organism>
<dbReference type="HAMAP" id="MF_00105">
    <property type="entry name" value="GreA_GreB"/>
    <property type="match status" value="1"/>
</dbReference>
<comment type="similarity">
    <text evidence="1 8 9">Belongs to the GreA/GreB family.</text>
</comment>
<evidence type="ECO:0000256" key="3">
    <source>
        <dbReference type="ARBA" id="ARBA00023015"/>
    </source>
</evidence>
<dbReference type="InterPro" id="IPR018151">
    <property type="entry name" value="TF_GreA/GreB_CS"/>
</dbReference>
<dbReference type="NCBIfam" id="NF001263">
    <property type="entry name" value="PRK00226.1-4"/>
    <property type="match status" value="1"/>
</dbReference>
<dbReference type="GO" id="GO:0070063">
    <property type="term" value="F:RNA polymerase binding"/>
    <property type="evidence" value="ECO:0007669"/>
    <property type="project" value="InterPro"/>
</dbReference>
<name>A0A9E2F6A4_PSYF1</name>
<evidence type="ECO:0000259" key="11">
    <source>
        <dbReference type="Pfam" id="PF03449"/>
    </source>
</evidence>
<keyword evidence="5 8" id="KW-0804">Transcription</keyword>
<dbReference type="PANTHER" id="PTHR30437">
    <property type="entry name" value="TRANSCRIPTION ELONGATION FACTOR GREA"/>
    <property type="match status" value="1"/>
</dbReference>
<evidence type="ECO:0000256" key="5">
    <source>
        <dbReference type="ARBA" id="ARBA00023163"/>
    </source>
</evidence>
<dbReference type="GO" id="GO:0003746">
    <property type="term" value="F:translation elongation factor activity"/>
    <property type="evidence" value="ECO:0007669"/>
    <property type="project" value="UniProtKB-KW"/>
</dbReference>
<dbReference type="AlphaFoldDB" id="A0A9E2F6A4"/>
<evidence type="ECO:0000259" key="10">
    <source>
        <dbReference type="Pfam" id="PF01272"/>
    </source>
</evidence>
<dbReference type="InterPro" id="IPR028624">
    <property type="entry name" value="Tscrpt_elong_fac_GreA/B"/>
</dbReference>
<evidence type="ECO:0000313" key="12">
    <source>
        <dbReference type="EMBL" id="MBT9144388.1"/>
    </source>
</evidence>
<dbReference type="GO" id="GO:0006354">
    <property type="term" value="P:DNA-templated transcription elongation"/>
    <property type="evidence" value="ECO:0007669"/>
    <property type="project" value="TreeGrafter"/>
</dbReference>
<dbReference type="NCBIfam" id="TIGR01462">
    <property type="entry name" value="greA"/>
    <property type="match status" value="1"/>
</dbReference>
<dbReference type="GO" id="GO:0003677">
    <property type="term" value="F:DNA binding"/>
    <property type="evidence" value="ECO:0007669"/>
    <property type="project" value="UniProtKB-UniRule"/>
</dbReference>
<dbReference type="SUPFAM" id="SSF54534">
    <property type="entry name" value="FKBP-like"/>
    <property type="match status" value="1"/>
</dbReference>
<accession>A0A9E2F6A4</accession>
<keyword evidence="12" id="KW-0251">Elongation factor</keyword>
<dbReference type="GO" id="GO:0032784">
    <property type="term" value="P:regulation of DNA-templated transcription elongation"/>
    <property type="evidence" value="ECO:0007669"/>
    <property type="project" value="UniProtKB-UniRule"/>
</dbReference>
<gene>
    <name evidence="8 12" type="primary">greA</name>
    <name evidence="12" type="ORF">DDT42_00228</name>
</gene>
<keyword evidence="3 8" id="KW-0805">Transcription regulation</keyword>
<evidence type="ECO:0000256" key="1">
    <source>
        <dbReference type="ARBA" id="ARBA00008213"/>
    </source>
</evidence>
<evidence type="ECO:0000256" key="4">
    <source>
        <dbReference type="ARBA" id="ARBA00023125"/>
    </source>
</evidence>
<dbReference type="Pfam" id="PF03449">
    <property type="entry name" value="GreA_GreB_N"/>
    <property type="match status" value="1"/>
</dbReference>
<dbReference type="PROSITE" id="PS00830">
    <property type="entry name" value="GREAB_2"/>
    <property type="match status" value="1"/>
</dbReference>
<comment type="caution">
    <text evidence="12">The sequence shown here is derived from an EMBL/GenBank/DDBJ whole genome shotgun (WGS) entry which is preliminary data.</text>
</comment>
<sequence length="170" mass="19370">MVDNKDVYITQQGLTRLEEELEFLRTVRRKEVAERIIQAKEYGDITDNSEYEEAKNEQAFVEGRIMEIEKILRVAKVLEYKDVISDSITIGSRVVLKSLDSKNEEEYVIVGNVEEVDPRRGYISANSPLGLAVINKKPGDQVYFDAPIGRLNYVVLEIKKGLDGRETTEA</sequence>
<dbReference type="SUPFAM" id="SSF46557">
    <property type="entry name" value="GreA transcript cleavage protein, N-terminal domain"/>
    <property type="match status" value="1"/>
</dbReference>
<dbReference type="InterPro" id="IPR001437">
    <property type="entry name" value="Tscrpt_elong_fac_GreA/B_C"/>
</dbReference>
<dbReference type="Proteomes" id="UP000811545">
    <property type="component" value="Unassembled WGS sequence"/>
</dbReference>
<dbReference type="EMBL" id="QLTW01000006">
    <property type="protein sequence ID" value="MBT9144388.1"/>
    <property type="molecule type" value="Genomic_DNA"/>
</dbReference>
<protein>
    <recommendedName>
        <fullName evidence="2 8">Transcription elongation factor GreA</fullName>
    </recommendedName>
    <alternativeName>
        <fullName evidence="7 8">Transcript cleavage factor GreA</fullName>
    </alternativeName>
</protein>
<dbReference type="InterPro" id="IPR023459">
    <property type="entry name" value="Tscrpt_elong_fac_GreA/B_fam"/>
</dbReference>
<keyword evidence="12" id="KW-0648">Protein biosynthesis</keyword>
<dbReference type="Pfam" id="PF01272">
    <property type="entry name" value="GreA_GreB"/>
    <property type="match status" value="1"/>
</dbReference>
<evidence type="ECO:0000256" key="7">
    <source>
        <dbReference type="ARBA" id="ARBA00030776"/>
    </source>
</evidence>
<feature type="domain" description="Transcription elongation factor GreA/GreB C-terminal" evidence="10">
    <location>
        <begin position="85"/>
        <end position="159"/>
    </location>
</feature>
<dbReference type="InterPro" id="IPR022691">
    <property type="entry name" value="Tscrpt_elong_fac_GreA/B_N"/>
</dbReference>
<evidence type="ECO:0000313" key="13">
    <source>
        <dbReference type="Proteomes" id="UP000811545"/>
    </source>
</evidence>